<keyword evidence="2" id="KW-0501">Molybdenum cofactor biosynthesis</keyword>
<evidence type="ECO:0000256" key="2">
    <source>
        <dbReference type="ARBA" id="ARBA00023150"/>
    </source>
</evidence>
<name>A0A0A8B6J1_9ACTN</name>
<reference evidence="4 5" key="2">
    <citation type="journal article" date="2015" name="Genome Announc.">
        <title>Complete Genome Sequence of Coriobacteriaceae Strain 68-1-3, a Novel Mucus-Degrading Isolate from the Swine Intestinal Tract.</title>
        <authorList>
            <person name="Looft T."/>
            <person name="Bayles D.O."/>
            <person name="Alt D.P."/>
            <person name="Stanton T.B."/>
        </authorList>
    </citation>
    <scope>NUCLEOTIDE SEQUENCE [LARGE SCALE GENOMIC DNA]</scope>
    <source>
        <strain evidence="4 5">68-1-3</strain>
    </source>
</reference>
<dbReference type="GO" id="GO:0006777">
    <property type="term" value="P:Mo-molybdopterin cofactor biosynthetic process"/>
    <property type="evidence" value="ECO:0007669"/>
    <property type="project" value="UniProtKB-KW"/>
</dbReference>
<dbReference type="InterPro" id="IPR001453">
    <property type="entry name" value="MoaB/Mog_dom"/>
</dbReference>
<accession>A0A0A8B6J1</accession>
<protein>
    <submittedName>
        <fullName evidence="4">Molybdenum cofactor synthesis protein</fullName>
    </submittedName>
</protein>
<dbReference type="Pfam" id="PF00994">
    <property type="entry name" value="MoCF_biosynth"/>
    <property type="match status" value="1"/>
</dbReference>
<dbReference type="KEGG" id="cbac:JI75_07035"/>
<dbReference type="CDD" id="cd00886">
    <property type="entry name" value="MogA_MoaB"/>
    <property type="match status" value="1"/>
</dbReference>
<dbReference type="SUPFAM" id="SSF53218">
    <property type="entry name" value="Molybdenum cofactor biosynthesis proteins"/>
    <property type="match status" value="1"/>
</dbReference>
<dbReference type="PANTHER" id="PTHR43764">
    <property type="entry name" value="MOLYBDENUM COFACTOR BIOSYNTHESIS"/>
    <property type="match status" value="1"/>
</dbReference>
<dbReference type="Proteomes" id="UP000031121">
    <property type="component" value="Chromosome"/>
</dbReference>
<dbReference type="RefSeq" id="WP_039689766.1">
    <property type="nucleotide sequence ID" value="NZ_CP009302.1"/>
</dbReference>
<dbReference type="InterPro" id="IPR051920">
    <property type="entry name" value="MPT_Adenylyltrnsfr/MoaC-Rel"/>
</dbReference>
<organism evidence="4 5">
    <name type="scientific">Berryella intestinalis</name>
    <dbReference type="NCBI Taxonomy" id="1531429"/>
    <lineage>
        <taxon>Bacteria</taxon>
        <taxon>Bacillati</taxon>
        <taxon>Actinomycetota</taxon>
        <taxon>Coriobacteriia</taxon>
        <taxon>Eggerthellales</taxon>
        <taxon>Eggerthellaceae</taxon>
        <taxon>Berryella</taxon>
    </lineage>
</organism>
<comment type="pathway">
    <text evidence="1">Cofactor biosynthesis; molybdopterin biosynthesis.</text>
</comment>
<evidence type="ECO:0000259" key="3">
    <source>
        <dbReference type="SMART" id="SM00852"/>
    </source>
</evidence>
<dbReference type="NCBIfam" id="TIGR00177">
    <property type="entry name" value="molyb_syn"/>
    <property type="match status" value="1"/>
</dbReference>
<evidence type="ECO:0000256" key="1">
    <source>
        <dbReference type="ARBA" id="ARBA00005046"/>
    </source>
</evidence>
<evidence type="ECO:0000313" key="5">
    <source>
        <dbReference type="Proteomes" id="UP000031121"/>
    </source>
</evidence>
<dbReference type="PANTHER" id="PTHR43764:SF1">
    <property type="entry name" value="MOLYBDOPTERIN MOLYBDOTRANSFERASE"/>
    <property type="match status" value="1"/>
</dbReference>
<dbReference type="EMBL" id="CP009302">
    <property type="protein sequence ID" value="AJC12453.1"/>
    <property type="molecule type" value="Genomic_DNA"/>
</dbReference>
<dbReference type="SMART" id="SM00852">
    <property type="entry name" value="MoCF_biosynth"/>
    <property type="match status" value="1"/>
</dbReference>
<dbReference type="InterPro" id="IPR036425">
    <property type="entry name" value="MoaB/Mog-like_dom_sf"/>
</dbReference>
<dbReference type="OrthoDB" id="9794429at2"/>
<dbReference type="STRING" id="1531429.JI75_07035"/>
<gene>
    <name evidence="4" type="ORF">JI75_07035</name>
</gene>
<dbReference type="AlphaFoldDB" id="A0A0A8B6J1"/>
<feature type="domain" description="MoaB/Mog" evidence="3">
    <location>
        <begin position="9"/>
        <end position="151"/>
    </location>
</feature>
<evidence type="ECO:0000313" key="4">
    <source>
        <dbReference type="EMBL" id="AJC12453.1"/>
    </source>
</evidence>
<keyword evidence="5" id="KW-1185">Reference proteome</keyword>
<proteinExistence type="predicted"/>
<sequence>MSVEKPTFCIVTCSDTRGMKQDTAGAALEALIAEQGWECIDHVVVRDERDLISAAIVRGADELKADVVLTCGGSGLSPRDVTPEATMDVCERNVPGIAEAMRAHSLSITPFAMLSRALCMQRGRTLVLNLPGSEKAARENWAGVVKALPHAVSMMAGGGH</sequence>
<dbReference type="Gene3D" id="3.40.980.10">
    <property type="entry name" value="MoaB/Mog-like domain"/>
    <property type="match status" value="1"/>
</dbReference>
<dbReference type="HOGENOM" id="CLU_077358_1_1_11"/>
<reference evidence="5" key="1">
    <citation type="submission" date="2014-08" db="EMBL/GenBank/DDBJ databases">
        <title>Coriobacteriaceae sp. complete genome.</title>
        <authorList>
            <person name="Looft T."/>
            <person name="Bayles D.O."/>
            <person name="Stanton T.B."/>
        </authorList>
    </citation>
    <scope>NUCLEOTIDE SEQUENCE [LARGE SCALE GENOMIC DNA]</scope>
    <source>
        <strain evidence="5">68-1-3</strain>
    </source>
</reference>